<dbReference type="GO" id="GO:0038024">
    <property type="term" value="F:cargo receptor activity"/>
    <property type="evidence" value="ECO:0007669"/>
    <property type="project" value="TreeGrafter"/>
</dbReference>
<sequence>MNLSQAPLDHLASSQEQGFLSPSVPYQGLTRNSLGCPLTEAGALVLRCAGTERQKPSPITASRFSALNKPCVQLDLRIYRLLPVAPEPPLKSRASSPLSKAESKSLGGLFPPQLHCHIGAPHPRPVPGTPRDSWHQIPFHSGDSQSPLLPTASVAGYVCLRRLHQGSPAVTKSLLVLELAVCLLAMSNEVETSATNGQPDQQAAPKAPSKKEKKKGTEKADEYLLTRFKGDDVKYKAKLISIDDVPVARADKISQDSMMKLKGMAAAARSQGQHKQRIWVNISLSGIKIIDEKTGVIEHEHPVNKISFIARDVTDNRAFGYVCGGEGQHQFFAIKTGQQAEPLVIDLKDLFQVIYNTKKKEEEKKKMEEANKAVENGSDALMNLDDPPCKLKLGVDQMDLFGDMSTPPDLSSPTGDYSEV</sequence>
<comment type="subcellular location">
    <subcellularLocation>
        <location evidence="1">Cytoplasm</location>
    </subcellularLocation>
</comment>
<keyword evidence="3" id="KW-0963">Cytoplasm</keyword>
<keyword evidence="4" id="KW-0597">Phosphoprotein</keyword>
<dbReference type="InterPro" id="IPR006020">
    <property type="entry name" value="PTB/PI_dom"/>
</dbReference>
<evidence type="ECO:0000256" key="3">
    <source>
        <dbReference type="ARBA" id="ARBA00022490"/>
    </source>
</evidence>
<dbReference type="PROSITE" id="PS01179">
    <property type="entry name" value="PID"/>
    <property type="match status" value="1"/>
</dbReference>
<evidence type="ECO:0000256" key="1">
    <source>
        <dbReference type="ARBA" id="ARBA00004496"/>
    </source>
</evidence>
<dbReference type="PANTHER" id="PTHR47695:SF5">
    <property type="entry name" value="DISABLED HOMOLOG 2"/>
    <property type="match status" value="1"/>
</dbReference>
<reference evidence="8" key="2">
    <citation type="submission" date="2025-08" db="UniProtKB">
        <authorList>
            <consortium name="Ensembl"/>
        </authorList>
    </citation>
    <scope>IDENTIFICATION</scope>
</reference>
<dbReference type="GO" id="GO:0006898">
    <property type="term" value="P:receptor-mediated endocytosis"/>
    <property type="evidence" value="ECO:0007669"/>
    <property type="project" value="TreeGrafter"/>
</dbReference>
<evidence type="ECO:0000256" key="2">
    <source>
        <dbReference type="ARBA" id="ARBA00022473"/>
    </source>
</evidence>
<proteinExistence type="predicted"/>
<keyword evidence="2" id="KW-0217">Developmental protein</keyword>
<dbReference type="GO" id="GO:0045807">
    <property type="term" value="P:positive regulation of endocytosis"/>
    <property type="evidence" value="ECO:0007669"/>
    <property type="project" value="TreeGrafter"/>
</dbReference>
<evidence type="ECO:0000256" key="4">
    <source>
        <dbReference type="ARBA" id="ARBA00022553"/>
    </source>
</evidence>
<dbReference type="SMART" id="SM00462">
    <property type="entry name" value="PTB"/>
    <property type="match status" value="1"/>
</dbReference>
<feature type="compositionally biased region" description="Low complexity" evidence="6">
    <location>
        <begin position="197"/>
        <end position="207"/>
    </location>
</feature>
<accession>A0A8C2PBL7</accession>
<dbReference type="FunFam" id="2.30.29.30:FF:000035">
    <property type="entry name" value="Disabled homolog 2 isoform 1"/>
    <property type="match status" value="1"/>
</dbReference>
<keyword evidence="5" id="KW-0221">Differentiation</keyword>
<evidence type="ECO:0000313" key="8">
    <source>
        <dbReference type="Ensembl" id="ENSCHIP00010017722.1"/>
    </source>
</evidence>
<dbReference type="GO" id="GO:0005737">
    <property type="term" value="C:cytoplasm"/>
    <property type="evidence" value="ECO:0007669"/>
    <property type="project" value="UniProtKB-SubCell"/>
</dbReference>
<dbReference type="Ensembl" id="ENSCHIT00010024836.1">
    <property type="protein sequence ID" value="ENSCHIP00010017722.1"/>
    <property type="gene ID" value="ENSCHIG00010012855.1"/>
</dbReference>
<dbReference type="GO" id="GO:0030154">
    <property type="term" value="P:cell differentiation"/>
    <property type="evidence" value="ECO:0007669"/>
    <property type="project" value="UniProtKB-KW"/>
</dbReference>
<evidence type="ECO:0000256" key="6">
    <source>
        <dbReference type="SAM" id="MobiDB-lite"/>
    </source>
</evidence>
<dbReference type="InterPro" id="IPR048561">
    <property type="entry name" value="Dab_PTB"/>
</dbReference>
<dbReference type="InterPro" id="IPR048559">
    <property type="entry name" value="DAB1/2_SBM"/>
</dbReference>
<evidence type="ECO:0000259" key="7">
    <source>
        <dbReference type="PROSITE" id="PS01179"/>
    </source>
</evidence>
<feature type="region of interest" description="Disordered" evidence="6">
    <location>
        <begin position="118"/>
        <end position="142"/>
    </location>
</feature>
<dbReference type="GO" id="GO:0035615">
    <property type="term" value="F:clathrin adaptor activity"/>
    <property type="evidence" value="ECO:0007669"/>
    <property type="project" value="TreeGrafter"/>
</dbReference>
<dbReference type="Pfam" id="PF00640">
    <property type="entry name" value="PID"/>
    <property type="match status" value="1"/>
</dbReference>
<feature type="domain" description="PID" evidence="7">
    <location>
        <begin position="233"/>
        <end position="381"/>
    </location>
</feature>
<reference evidence="8" key="1">
    <citation type="submission" date="2019-03" db="EMBL/GenBank/DDBJ databases">
        <title>Genome sequencing and reference-guided assembly of Black Bengal Goat (Capra hircus).</title>
        <authorList>
            <person name="Siddiki A.Z."/>
            <person name="Baten A."/>
            <person name="Billah M."/>
            <person name="Alam M.A.U."/>
            <person name="Shawrob K.S.M."/>
            <person name="Saha S."/>
            <person name="Chowdhury M."/>
            <person name="Rahman A.H."/>
            <person name="Stear M."/>
            <person name="Miah G."/>
            <person name="Das G.B."/>
            <person name="Hossain M.M."/>
            <person name="Kumkum M."/>
            <person name="Islam M.S."/>
            <person name="Mollah A.M."/>
            <person name="Ahsan A."/>
            <person name="Tusar F."/>
            <person name="Khan M.K.I."/>
        </authorList>
    </citation>
    <scope>NUCLEOTIDE SEQUENCE [LARGE SCALE GENOMIC DNA]</scope>
</reference>
<dbReference type="Pfam" id="PF21792">
    <property type="entry name" value="DAB2_SBM"/>
    <property type="match status" value="1"/>
</dbReference>
<dbReference type="GO" id="GO:0090090">
    <property type="term" value="P:negative regulation of canonical Wnt signaling pathway"/>
    <property type="evidence" value="ECO:0007669"/>
    <property type="project" value="TreeGrafter"/>
</dbReference>
<dbReference type="AlphaFoldDB" id="A0A8C2PBL7"/>
<dbReference type="GO" id="GO:0010718">
    <property type="term" value="P:positive regulation of epithelial to mesenchymal transition"/>
    <property type="evidence" value="ECO:0007669"/>
    <property type="project" value="TreeGrafter"/>
</dbReference>
<dbReference type="SUPFAM" id="SSF50729">
    <property type="entry name" value="PH domain-like"/>
    <property type="match status" value="1"/>
</dbReference>
<evidence type="ECO:0000256" key="5">
    <source>
        <dbReference type="ARBA" id="ARBA00022782"/>
    </source>
</evidence>
<dbReference type="InterPro" id="IPR011993">
    <property type="entry name" value="PH-like_dom_sf"/>
</dbReference>
<dbReference type="GO" id="GO:0005905">
    <property type="term" value="C:clathrin-coated pit"/>
    <property type="evidence" value="ECO:0007669"/>
    <property type="project" value="TreeGrafter"/>
</dbReference>
<dbReference type="Gene3D" id="2.30.29.30">
    <property type="entry name" value="Pleckstrin-homology domain (PH domain)/Phosphotyrosine-binding domain (PTB)"/>
    <property type="match status" value="1"/>
</dbReference>
<dbReference type="PANTHER" id="PTHR47695">
    <property type="entry name" value="PID DOMAIN-CONTAINING PROTEIN"/>
    <property type="match status" value="1"/>
</dbReference>
<protein>
    <recommendedName>
        <fullName evidence="7">PID domain-containing protein</fullName>
    </recommendedName>
</protein>
<feature type="region of interest" description="Disordered" evidence="6">
    <location>
        <begin position="193"/>
        <end position="219"/>
    </location>
</feature>
<name>A0A8C2PBL7_CAPHI</name>
<organism evidence="8">
    <name type="scientific">Capra hircus</name>
    <name type="common">Goat</name>
    <dbReference type="NCBI Taxonomy" id="9925"/>
    <lineage>
        <taxon>Eukaryota</taxon>
        <taxon>Metazoa</taxon>
        <taxon>Chordata</taxon>
        <taxon>Craniata</taxon>
        <taxon>Vertebrata</taxon>
        <taxon>Euteleostomi</taxon>
        <taxon>Mammalia</taxon>
        <taxon>Eutheria</taxon>
        <taxon>Laurasiatheria</taxon>
        <taxon>Artiodactyla</taxon>
        <taxon>Ruminantia</taxon>
        <taxon>Pecora</taxon>
        <taxon>Bovidae</taxon>
        <taxon>Caprinae</taxon>
        <taxon>Capra</taxon>
    </lineage>
</organism>
<dbReference type="CDD" id="cd01215">
    <property type="entry name" value="PTB_Dab"/>
    <property type="match status" value="1"/>
</dbReference>